<protein>
    <recommendedName>
        <fullName evidence="2">BHLH domain-containing protein</fullName>
    </recommendedName>
</protein>
<feature type="compositionally biased region" description="Basic and acidic residues" evidence="1">
    <location>
        <begin position="56"/>
        <end position="78"/>
    </location>
</feature>
<dbReference type="SUPFAM" id="SSF47459">
    <property type="entry name" value="HLH, helix-loop-helix DNA-binding domain"/>
    <property type="match status" value="1"/>
</dbReference>
<evidence type="ECO:0000313" key="4">
    <source>
        <dbReference type="Proteomes" id="UP001648503"/>
    </source>
</evidence>
<evidence type="ECO:0000256" key="1">
    <source>
        <dbReference type="SAM" id="MobiDB-lite"/>
    </source>
</evidence>
<dbReference type="PROSITE" id="PS50888">
    <property type="entry name" value="BHLH"/>
    <property type="match status" value="1"/>
</dbReference>
<organism evidence="3 4">
    <name type="scientific">Batrachochytrium salamandrivorans</name>
    <dbReference type="NCBI Taxonomy" id="1357716"/>
    <lineage>
        <taxon>Eukaryota</taxon>
        <taxon>Fungi</taxon>
        <taxon>Fungi incertae sedis</taxon>
        <taxon>Chytridiomycota</taxon>
        <taxon>Chytridiomycota incertae sedis</taxon>
        <taxon>Chytridiomycetes</taxon>
        <taxon>Rhizophydiales</taxon>
        <taxon>Rhizophydiales incertae sedis</taxon>
        <taxon>Batrachochytrium</taxon>
    </lineage>
</organism>
<dbReference type="Pfam" id="PF00010">
    <property type="entry name" value="HLH"/>
    <property type="match status" value="1"/>
</dbReference>
<dbReference type="EMBL" id="JAFCIX010000102">
    <property type="protein sequence ID" value="KAH6598547.1"/>
    <property type="molecule type" value="Genomic_DNA"/>
</dbReference>
<dbReference type="CDD" id="cd00083">
    <property type="entry name" value="bHLH_SF"/>
    <property type="match status" value="1"/>
</dbReference>
<evidence type="ECO:0000313" key="3">
    <source>
        <dbReference type="EMBL" id="KAH6598547.1"/>
    </source>
</evidence>
<reference evidence="3 4" key="1">
    <citation type="submission" date="2021-02" db="EMBL/GenBank/DDBJ databases">
        <title>Variation within the Batrachochytrium salamandrivorans European outbreak.</title>
        <authorList>
            <person name="Kelly M."/>
            <person name="Pasmans F."/>
            <person name="Shea T.P."/>
            <person name="Munoz J.F."/>
            <person name="Carranza S."/>
            <person name="Cuomo C.A."/>
            <person name="Martel A."/>
        </authorList>
    </citation>
    <scope>NUCLEOTIDE SEQUENCE [LARGE SCALE GENOMIC DNA]</scope>
    <source>
        <strain evidence="3 4">AMFP18/2</strain>
    </source>
</reference>
<dbReference type="Proteomes" id="UP001648503">
    <property type="component" value="Unassembled WGS sequence"/>
</dbReference>
<dbReference type="InterPro" id="IPR011598">
    <property type="entry name" value="bHLH_dom"/>
</dbReference>
<proteinExistence type="predicted"/>
<comment type="caution">
    <text evidence="3">The sequence shown here is derived from an EMBL/GenBank/DDBJ whole genome shotgun (WGS) entry which is preliminary data.</text>
</comment>
<feature type="region of interest" description="Disordered" evidence="1">
    <location>
        <begin position="49"/>
        <end position="78"/>
    </location>
</feature>
<dbReference type="PANTHER" id="PTHR46266">
    <property type="entry name" value="TRANSCRIPTION FACTOR TT8"/>
    <property type="match status" value="1"/>
</dbReference>
<gene>
    <name evidence="3" type="ORF">BASA50_003586</name>
</gene>
<dbReference type="InterPro" id="IPR036638">
    <property type="entry name" value="HLH_DNA-bd_sf"/>
</dbReference>
<dbReference type="SMART" id="SM00353">
    <property type="entry name" value="HLH"/>
    <property type="match status" value="1"/>
</dbReference>
<keyword evidence="4" id="KW-1185">Reference proteome</keyword>
<feature type="domain" description="BHLH" evidence="2">
    <location>
        <begin position="65"/>
        <end position="117"/>
    </location>
</feature>
<evidence type="ECO:0000259" key="2">
    <source>
        <dbReference type="PROSITE" id="PS50888"/>
    </source>
</evidence>
<name>A0ABQ8FHU6_9FUNG</name>
<sequence length="286" mass="31397">MSSSEPGYMFLELPPQNHQQHRVNSHLPSTTHLRWQQLARHDSTCSIVNNKTKNTPNRDEALDKQRKATHSAIERRRSGRINDKIAQLKTLLPSCANKSGLHKLTIIEEGIHYIRQLEQHLVLLQSQAQPNLASEPKSVLGSTSASVEITCTSKSSASSKPPPYLYPCPCSDLNVSIKLEDVEASLQQHHPQHHLFPAVSHSQIHINSAPSTPCALNPHSCLAYLDEESAAATALCSVSMPCMLPSPAPTPLRHTSHNVAPSTPGELHCTHYNPRAEVMSLGTILS</sequence>
<accession>A0ABQ8FHU6</accession>
<dbReference type="PANTHER" id="PTHR46266:SF4">
    <property type="entry name" value="TRANSCRIPTION FACTOR TT8"/>
    <property type="match status" value="1"/>
</dbReference>
<dbReference type="Gene3D" id="4.10.280.10">
    <property type="entry name" value="Helix-loop-helix DNA-binding domain"/>
    <property type="match status" value="1"/>
</dbReference>